<name>A0A9P6GZ40_9MICR</name>
<keyword evidence="2" id="KW-1185">Reference proteome</keyword>
<dbReference type="EMBL" id="SBJO01000116">
    <property type="protein sequence ID" value="KAF9762969.1"/>
    <property type="molecule type" value="Genomic_DNA"/>
</dbReference>
<gene>
    <name evidence="1" type="ORF">NGRA_1625</name>
</gene>
<dbReference type="Proteomes" id="UP000740883">
    <property type="component" value="Unassembled WGS sequence"/>
</dbReference>
<accession>A0A9P6GZ40</accession>
<evidence type="ECO:0000313" key="2">
    <source>
        <dbReference type="Proteomes" id="UP000740883"/>
    </source>
</evidence>
<dbReference type="AlphaFoldDB" id="A0A9P6GZ40"/>
<proteinExistence type="predicted"/>
<reference evidence="1 2" key="1">
    <citation type="journal article" date="2020" name="Genome Biol. Evol.">
        <title>Comparative genomics of strictly vertically transmitted, feminizing microsporidia endosymbionts of amphipod crustaceans.</title>
        <authorList>
            <person name="Cormier A."/>
            <person name="Chebbi M.A."/>
            <person name="Giraud I."/>
            <person name="Wattier R."/>
            <person name="Teixeira M."/>
            <person name="Gilbert C."/>
            <person name="Rigaud T."/>
            <person name="Cordaux R."/>
        </authorList>
    </citation>
    <scope>NUCLEOTIDE SEQUENCE [LARGE SCALE GENOMIC DNA]</scope>
    <source>
        <strain evidence="1 2">Ou3-Ou53</strain>
    </source>
</reference>
<dbReference type="OrthoDB" id="2196200at2759"/>
<organism evidence="1 2">
    <name type="scientific">Nosema granulosis</name>
    <dbReference type="NCBI Taxonomy" id="83296"/>
    <lineage>
        <taxon>Eukaryota</taxon>
        <taxon>Fungi</taxon>
        <taxon>Fungi incertae sedis</taxon>
        <taxon>Microsporidia</taxon>
        <taxon>Nosematidae</taxon>
        <taxon>Nosema</taxon>
    </lineage>
</organism>
<comment type="caution">
    <text evidence="1">The sequence shown here is derived from an EMBL/GenBank/DDBJ whole genome shotgun (WGS) entry which is preliminary data.</text>
</comment>
<sequence>MGFKLISKDKLNEKHTHSEQIDSSFKAKDEFLYYRGVKIAKCKFPSIFKEKKLFVIKEDIVETYRYDDSLNMFKYDVDQGVLRVFDEENNVLKIFTFDKISETNDGILLKGNRTLYLKNSGEEEEIDQDFDTDDTLLGYSAIPFVLYSKREVKFASDKETPNHKIDLPHNILKPEIFIEDHVYTIKDKQEEKDCLFSQIPNDECFLVKKTSKERVFNKLGRLLLYINGVFLCEKSVVINSIIMISKFTIEDRTIEIIVTNRHIFMMYEDFISYKEHSDIIYHIGRETSQHLVPVAYTIDGKIDLNELYLTLSLFTELPKVSEGLEKFLFDLFIFTNLSDKFISKIIKLAGLETVLCNIYRLVDDKNKRIIDKFILKESLIDISNIKKILIFHQHLIPDYIKRCVEEQKEYEIEDLIEHYKDSTILKTIALELMNYNCFYLFTLCYPDYEEYFDLDILKIEKYNLMSQRNRKA</sequence>
<protein>
    <submittedName>
        <fullName evidence="1">Uncharacterized protein</fullName>
    </submittedName>
</protein>
<evidence type="ECO:0000313" key="1">
    <source>
        <dbReference type="EMBL" id="KAF9762969.1"/>
    </source>
</evidence>